<protein>
    <submittedName>
        <fullName evidence="7">NfeD family protein</fullName>
    </submittedName>
</protein>
<proteinExistence type="predicted"/>
<gene>
    <name evidence="7" type="ORF">ACFQDO_02855</name>
</gene>
<dbReference type="RefSeq" id="WP_345716923.1">
    <property type="nucleotide sequence ID" value="NZ_BAABFP010000005.1"/>
</dbReference>
<keyword evidence="4 5" id="KW-0472">Membrane</keyword>
<evidence type="ECO:0000313" key="7">
    <source>
        <dbReference type="EMBL" id="MFC6006059.1"/>
    </source>
</evidence>
<dbReference type="Gene3D" id="2.40.50.140">
    <property type="entry name" value="Nucleic acid-binding proteins"/>
    <property type="match status" value="1"/>
</dbReference>
<evidence type="ECO:0000259" key="6">
    <source>
        <dbReference type="Pfam" id="PF01957"/>
    </source>
</evidence>
<accession>A0ABW1J9V9</accession>
<feature type="domain" description="NfeD-like C-terminal" evidence="6">
    <location>
        <begin position="88"/>
        <end position="146"/>
    </location>
</feature>
<evidence type="ECO:0000313" key="8">
    <source>
        <dbReference type="Proteomes" id="UP001596189"/>
    </source>
</evidence>
<dbReference type="PANTHER" id="PTHR33507:SF3">
    <property type="entry name" value="INNER MEMBRANE PROTEIN YBBJ"/>
    <property type="match status" value="1"/>
</dbReference>
<feature type="transmembrane region" description="Helical" evidence="5">
    <location>
        <begin position="12"/>
        <end position="45"/>
    </location>
</feature>
<dbReference type="InterPro" id="IPR012340">
    <property type="entry name" value="NA-bd_OB-fold"/>
</dbReference>
<feature type="transmembrane region" description="Helical" evidence="5">
    <location>
        <begin position="51"/>
        <end position="69"/>
    </location>
</feature>
<evidence type="ECO:0000256" key="2">
    <source>
        <dbReference type="ARBA" id="ARBA00022692"/>
    </source>
</evidence>
<sequence>MDWLTEYPALTWLGLALLLGAIEVATLDLVFIMLAVGALGAAVAAAFGANVIVQVVVFVVVAMVLLGFLRPVVIRRMRMGDAILTGSAALVGRHALVVETVTETGGRVKLHGEIWSARTRRTGPPEALLPGADVTVIAIDGATAIVAAEAPVTQPESEGTT</sequence>
<comment type="caution">
    <text evidence="7">The sequence shown here is derived from an EMBL/GenBank/DDBJ whole genome shotgun (WGS) entry which is preliminary data.</text>
</comment>
<evidence type="ECO:0000256" key="4">
    <source>
        <dbReference type="ARBA" id="ARBA00023136"/>
    </source>
</evidence>
<evidence type="ECO:0000256" key="1">
    <source>
        <dbReference type="ARBA" id="ARBA00004141"/>
    </source>
</evidence>
<evidence type="ECO:0000256" key="5">
    <source>
        <dbReference type="SAM" id="Phobius"/>
    </source>
</evidence>
<dbReference type="PANTHER" id="PTHR33507">
    <property type="entry name" value="INNER MEMBRANE PROTEIN YBBJ"/>
    <property type="match status" value="1"/>
</dbReference>
<reference evidence="8" key="1">
    <citation type="journal article" date="2019" name="Int. J. Syst. Evol. Microbiol.">
        <title>The Global Catalogue of Microorganisms (GCM) 10K type strain sequencing project: providing services to taxonomists for standard genome sequencing and annotation.</title>
        <authorList>
            <consortium name="The Broad Institute Genomics Platform"/>
            <consortium name="The Broad Institute Genome Sequencing Center for Infectious Disease"/>
            <person name="Wu L."/>
            <person name="Ma J."/>
        </authorList>
    </citation>
    <scope>NUCLEOTIDE SEQUENCE [LARGE SCALE GENOMIC DNA]</scope>
    <source>
        <strain evidence="8">KACC 14249</strain>
    </source>
</reference>
<dbReference type="InterPro" id="IPR002810">
    <property type="entry name" value="NfeD-like_C"/>
</dbReference>
<evidence type="ECO:0000256" key="3">
    <source>
        <dbReference type="ARBA" id="ARBA00022989"/>
    </source>
</evidence>
<dbReference type="InterPro" id="IPR052165">
    <property type="entry name" value="Membrane_assoc_protease"/>
</dbReference>
<keyword evidence="3 5" id="KW-1133">Transmembrane helix</keyword>
<dbReference type="SUPFAM" id="SSF141322">
    <property type="entry name" value="NfeD domain-like"/>
    <property type="match status" value="1"/>
</dbReference>
<dbReference type="Pfam" id="PF01957">
    <property type="entry name" value="NfeD"/>
    <property type="match status" value="1"/>
</dbReference>
<dbReference type="Proteomes" id="UP001596189">
    <property type="component" value="Unassembled WGS sequence"/>
</dbReference>
<organism evidence="7 8">
    <name type="scientific">Angustibacter luteus</name>
    <dbReference type="NCBI Taxonomy" id="658456"/>
    <lineage>
        <taxon>Bacteria</taxon>
        <taxon>Bacillati</taxon>
        <taxon>Actinomycetota</taxon>
        <taxon>Actinomycetes</taxon>
        <taxon>Kineosporiales</taxon>
        <taxon>Kineosporiaceae</taxon>
    </lineage>
</organism>
<comment type="subcellular location">
    <subcellularLocation>
        <location evidence="1">Membrane</location>
        <topology evidence="1">Multi-pass membrane protein</topology>
    </subcellularLocation>
</comment>
<keyword evidence="2 5" id="KW-0812">Transmembrane</keyword>
<dbReference type="EMBL" id="JBHSRD010000002">
    <property type="protein sequence ID" value="MFC6006059.1"/>
    <property type="molecule type" value="Genomic_DNA"/>
</dbReference>
<name>A0ABW1J9V9_9ACTN</name>
<keyword evidence="8" id="KW-1185">Reference proteome</keyword>